<comment type="catalytic activity">
    <reaction evidence="11">
        <text>17-(4-hydroxyphenyl)heptadecanoyl-[(phenol)carboxyphthiodiolenone synthase] + 2 (S)-methylmalonyl-CoA + 3 malonyl-CoA + 5 NADPH + 10 H(+) = C35-(phenol)carboxyphthiodiolenone-[(phenol)carboxyphthiodiolenone synthase] + 5 CO2 + 5 NADP(+) + 5 CoA + 2 H2O</text>
        <dbReference type="Rhea" id="RHEA:57756"/>
        <dbReference type="Rhea" id="RHEA-COMP:14272"/>
        <dbReference type="Rhea" id="RHEA-COMP:14989"/>
        <dbReference type="ChEBI" id="CHEBI:15377"/>
        <dbReference type="ChEBI" id="CHEBI:15378"/>
        <dbReference type="ChEBI" id="CHEBI:16526"/>
        <dbReference type="ChEBI" id="CHEBI:57287"/>
        <dbReference type="ChEBI" id="CHEBI:57327"/>
        <dbReference type="ChEBI" id="CHEBI:57384"/>
        <dbReference type="ChEBI" id="CHEBI:57783"/>
        <dbReference type="ChEBI" id="CHEBI:58349"/>
        <dbReference type="ChEBI" id="CHEBI:133300"/>
        <dbReference type="ChEBI" id="CHEBI:142259"/>
        <dbReference type="EC" id="2.3.1.292"/>
    </reaction>
</comment>
<evidence type="ECO:0000256" key="1">
    <source>
        <dbReference type="ARBA" id="ARBA00001937"/>
    </source>
</evidence>
<organism evidence="23 24">
    <name type="scientific">Leptolyngbya cf. ectocarpi LEGE 11479</name>
    <dbReference type="NCBI Taxonomy" id="1828722"/>
    <lineage>
        <taxon>Bacteria</taxon>
        <taxon>Bacillati</taxon>
        <taxon>Cyanobacteriota</taxon>
        <taxon>Cyanophyceae</taxon>
        <taxon>Leptolyngbyales</taxon>
        <taxon>Leptolyngbyaceae</taxon>
        <taxon>Leptolyngbya group</taxon>
        <taxon>Leptolyngbya</taxon>
    </lineage>
</organism>
<dbReference type="InterPro" id="IPR016036">
    <property type="entry name" value="Malonyl_transacylase_ACP-bd"/>
</dbReference>
<keyword evidence="6" id="KW-0276">Fatty acid metabolism</keyword>
<evidence type="ECO:0000256" key="17">
    <source>
        <dbReference type="ARBA" id="ARBA00073623"/>
    </source>
</evidence>
<dbReference type="InterPro" id="IPR016035">
    <property type="entry name" value="Acyl_Trfase/lysoPLipase"/>
</dbReference>
<dbReference type="RefSeq" id="WP_193995415.1">
    <property type="nucleotide sequence ID" value="NZ_JADEXP010000284.1"/>
</dbReference>
<dbReference type="InterPro" id="IPR016039">
    <property type="entry name" value="Thiolase-like"/>
</dbReference>
<evidence type="ECO:0000256" key="15">
    <source>
        <dbReference type="ARBA" id="ARBA00058455"/>
    </source>
</evidence>
<dbReference type="Gene3D" id="3.40.50.720">
    <property type="entry name" value="NAD(P)-binding Rossmann-like Domain"/>
    <property type="match status" value="1"/>
</dbReference>
<dbReference type="GO" id="GO:0004315">
    <property type="term" value="F:3-oxoacyl-[acyl-carrier-protein] synthase activity"/>
    <property type="evidence" value="ECO:0007669"/>
    <property type="project" value="InterPro"/>
</dbReference>
<accession>A0A929FBX4</accession>
<evidence type="ECO:0000259" key="21">
    <source>
        <dbReference type="PROSITE" id="PS50075"/>
    </source>
</evidence>
<dbReference type="SMART" id="SM00823">
    <property type="entry name" value="PKS_PP"/>
    <property type="match status" value="1"/>
</dbReference>
<dbReference type="SUPFAM" id="SSF52151">
    <property type="entry name" value="FabD/lysophospholipase-like"/>
    <property type="match status" value="1"/>
</dbReference>
<dbReference type="Pfam" id="PF08659">
    <property type="entry name" value="KR"/>
    <property type="match status" value="1"/>
</dbReference>
<feature type="domain" description="Carrier" evidence="21">
    <location>
        <begin position="1398"/>
        <end position="1473"/>
    </location>
</feature>
<keyword evidence="10" id="KW-0511">Multifunctional enzyme</keyword>
<dbReference type="InterPro" id="IPR014043">
    <property type="entry name" value="Acyl_transferase_dom"/>
</dbReference>
<evidence type="ECO:0000256" key="4">
    <source>
        <dbReference type="ARBA" id="ARBA00022553"/>
    </source>
</evidence>
<dbReference type="EC" id="2.3.1.292" evidence="16"/>
<evidence type="ECO:0000256" key="14">
    <source>
        <dbReference type="ARBA" id="ARBA00052745"/>
    </source>
</evidence>
<dbReference type="InterPro" id="IPR001227">
    <property type="entry name" value="Ac_transferase_dom_sf"/>
</dbReference>
<keyword evidence="8" id="KW-0560">Oxidoreductase</keyword>
<dbReference type="Gene3D" id="1.10.1200.10">
    <property type="entry name" value="ACP-like"/>
    <property type="match status" value="1"/>
</dbReference>
<evidence type="ECO:0000313" key="23">
    <source>
        <dbReference type="EMBL" id="MBE9069517.1"/>
    </source>
</evidence>
<dbReference type="GO" id="GO:0016491">
    <property type="term" value="F:oxidoreductase activity"/>
    <property type="evidence" value="ECO:0007669"/>
    <property type="project" value="UniProtKB-KW"/>
</dbReference>
<dbReference type="InterPro" id="IPR036736">
    <property type="entry name" value="ACP-like_sf"/>
</dbReference>
<evidence type="ECO:0000256" key="19">
    <source>
        <dbReference type="ARBA" id="ARBA00078169"/>
    </source>
</evidence>
<dbReference type="Gene3D" id="3.30.70.3290">
    <property type="match status" value="1"/>
</dbReference>
<dbReference type="EMBL" id="JADEXP010000284">
    <property type="protein sequence ID" value="MBE9069517.1"/>
    <property type="molecule type" value="Genomic_DNA"/>
</dbReference>
<dbReference type="Pfam" id="PF00698">
    <property type="entry name" value="Acyl_transf_1"/>
    <property type="match status" value="1"/>
</dbReference>
<dbReference type="CDD" id="cd00833">
    <property type="entry name" value="PKS"/>
    <property type="match status" value="1"/>
</dbReference>
<dbReference type="InterPro" id="IPR014031">
    <property type="entry name" value="Ketoacyl_synth_C"/>
</dbReference>
<dbReference type="InterPro" id="IPR057326">
    <property type="entry name" value="KR_dom"/>
</dbReference>
<dbReference type="SMART" id="SM00825">
    <property type="entry name" value="PKS_KS"/>
    <property type="match status" value="1"/>
</dbReference>
<evidence type="ECO:0000259" key="22">
    <source>
        <dbReference type="PROSITE" id="PS52004"/>
    </source>
</evidence>
<dbReference type="SUPFAM" id="SSF53901">
    <property type="entry name" value="Thiolase-like"/>
    <property type="match status" value="1"/>
</dbReference>
<dbReference type="GO" id="GO:0004312">
    <property type="term" value="F:fatty acid synthase activity"/>
    <property type="evidence" value="ECO:0007669"/>
    <property type="project" value="TreeGrafter"/>
</dbReference>
<dbReference type="PANTHER" id="PTHR43775">
    <property type="entry name" value="FATTY ACID SYNTHASE"/>
    <property type="match status" value="1"/>
</dbReference>
<evidence type="ECO:0000256" key="11">
    <source>
        <dbReference type="ARBA" id="ARBA00050973"/>
    </source>
</evidence>
<evidence type="ECO:0000256" key="12">
    <source>
        <dbReference type="ARBA" id="ARBA00051971"/>
    </source>
</evidence>
<dbReference type="PROSITE" id="PS50075">
    <property type="entry name" value="CARRIER"/>
    <property type="match status" value="1"/>
</dbReference>
<reference evidence="23" key="1">
    <citation type="submission" date="2020-10" db="EMBL/GenBank/DDBJ databases">
        <authorList>
            <person name="Castelo-Branco R."/>
            <person name="Eusebio N."/>
            <person name="Adriana R."/>
            <person name="Vieira A."/>
            <person name="Brugerolle De Fraissinette N."/>
            <person name="Rezende De Castro R."/>
            <person name="Schneider M.P."/>
            <person name="Vasconcelos V."/>
            <person name="Leao P.N."/>
        </authorList>
    </citation>
    <scope>NUCLEOTIDE SEQUENCE</scope>
    <source>
        <strain evidence="23">LEGE 11479</strain>
    </source>
</reference>
<protein>
    <recommendedName>
        <fullName evidence="17">Phenolphthiocerol/phthiocerol polyketide synthase subunit E</fullName>
        <ecNumber evidence="16">2.3.1.292</ecNumber>
    </recommendedName>
    <alternativeName>
        <fullName evidence="19">(Phenol)carboxyphthiodiolenone synthase subunit E</fullName>
    </alternativeName>
    <alternativeName>
        <fullName evidence="20">Beta-ketoacyl-acyl-carrier-protein synthase I</fullName>
    </alternativeName>
    <alternativeName>
        <fullName evidence="18">Phthiocerol synthesis polyketide synthase type I PpsE</fullName>
    </alternativeName>
</protein>
<comment type="catalytic activity">
    <reaction evidence="12">
        <text>19-(4-hydroxyphenyl)nonadecanoyl-[(phenol)carboxyphthiodiolenone synthase] + 2 (S)-methylmalonyl-CoA + 3 malonyl-CoA + 5 NADPH + 10 H(+) = C37-(phenol)carboxyphthiodiolenone-[(phenol)carboxyphthiodiolenone synthase] + 5 CO2 + 5 NADP(+) + 5 CoA + 2 H2O</text>
        <dbReference type="Rhea" id="RHEA:57760"/>
        <dbReference type="Rhea" id="RHEA-COMP:14273"/>
        <dbReference type="Rhea" id="RHEA-COMP:14990"/>
        <dbReference type="ChEBI" id="CHEBI:15377"/>
        <dbReference type="ChEBI" id="CHEBI:15378"/>
        <dbReference type="ChEBI" id="CHEBI:16526"/>
        <dbReference type="ChEBI" id="CHEBI:57287"/>
        <dbReference type="ChEBI" id="CHEBI:57327"/>
        <dbReference type="ChEBI" id="CHEBI:57384"/>
        <dbReference type="ChEBI" id="CHEBI:57783"/>
        <dbReference type="ChEBI" id="CHEBI:58349"/>
        <dbReference type="ChEBI" id="CHEBI:133301"/>
        <dbReference type="ChEBI" id="CHEBI:142260"/>
        <dbReference type="EC" id="2.3.1.292"/>
    </reaction>
</comment>
<dbReference type="InterPro" id="IPR020841">
    <property type="entry name" value="PKS_Beta-ketoAc_synthase_dom"/>
</dbReference>
<comment type="catalytic activity">
    <reaction evidence="14">
        <text>icosanoyl-[(phenol)carboxyphthiodiolenone synthase] + 2 (S)-methylmalonyl-CoA + 3 malonyl-CoA + 5 NADPH + 10 H(+) = C32-carboxyphthiodiolenone-[(phenol)carboxyphthiodiolenone synthase] + 5 CO2 + 5 NADP(+) + 5 CoA + 2 H2O</text>
        <dbReference type="Rhea" id="RHEA:57748"/>
        <dbReference type="Rhea" id="RHEA-COMP:14985"/>
        <dbReference type="Rhea" id="RHEA-COMP:14986"/>
        <dbReference type="ChEBI" id="CHEBI:15377"/>
        <dbReference type="ChEBI" id="CHEBI:15378"/>
        <dbReference type="ChEBI" id="CHEBI:16526"/>
        <dbReference type="ChEBI" id="CHEBI:57287"/>
        <dbReference type="ChEBI" id="CHEBI:57327"/>
        <dbReference type="ChEBI" id="CHEBI:57384"/>
        <dbReference type="ChEBI" id="CHEBI:57783"/>
        <dbReference type="ChEBI" id="CHEBI:58349"/>
        <dbReference type="ChEBI" id="CHEBI:87848"/>
        <dbReference type="ChEBI" id="CHEBI:142236"/>
        <dbReference type="EC" id="2.3.1.292"/>
    </reaction>
</comment>
<evidence type="ECO:0000256" key="20">
    <source>
        <dbReference type="ARBA" id="ARBA00084020"/>
    </source>
</evidence>
<comment type="cofactor">
    <cofactor evidence="2">
        <name>pantetheine 4'-phosphate</name>
        <dbReference type="ChEBI" id="CHEBI:47942"/>
    </cofactor>
</comment>
<comment type="cofactor">
    <cofactor evidence="1">
        <name>NADP(+)</name>
        <dbReference type="ChEBI" id="CHEBI:58349"/>
    </cofactor>
</comment>
<dbReference type="Pfam" id="PF22621">
    <property type="entry name" value="CurL-like_PKS_C"/>
    <property type="match status" value="1"/>
</dbReference>
<dbReference type="InterPro" id="IPR014030">
    <property type="entry name" value="Ketoacyl_synth_N"/>
</dbReference>
<dbReference type="Pfam" id="PF00550">
    <property type="entry name" value="PP-binding"/>
    <property type="match status" value="1"/>
</dbReference>
<dbReference type="SUPFAM" id="SSF47336">
    <property type="entry name" value="ACP-like"/>
    <property type="match status" value="1"/>
</dbReference>
<evidence type="ECO:0000256" key="18">
    <source>
        <dbReference type="ARBA" id="ARBA00075053"/>
    </source>
</evidence>
<name>A0A929FBX4_LEPEC</name>
<dbReference type="PROSITE" id="PS00606">
    <property type="entry name" value="KS3_1"/>
    <property type="match status" value="1"/>
</dbReference>
<dbReference type="PANTHER" id="PTHR43775:SF51">
    <property type="entry name" value="INACTIVE PHENOLPHTHIOCEROL SYNTHESIS POLYKETIDE SYNTHASE TYPE I PKS1-RELATED"/>
    <property type="match status" value="1"/>
</dbReference>
<evidence type="ECO:0000256" key="9">
    <source>
        <dbReference type="ARBA" id="ARBA00023098"/>
    </source>
</evidence>
<dbReference type="Gene3D" id="3.30.70.250">
    <property type="entry name" value="Malonyl-CoA ACP transacylase, ACP-binding"/>
    <property type="match status" value="1"/>
</dbReference>
<dbReference type="Pfam" id="PF02801">
    <property type="entry name" value="Ketoacyl-synt_C"/>
    <property type="match status" value="1"/>
</dbReference>
<keyword evidence="7" id="KW-0521">NADP</keyword>
<evidence type="ECO:0000256" key="5">
    <source>
        <dbReference type="ARBA" id="ARBA00022679"/>
    </source>
</evidence>
<comment type="caution">
    <text evidence="23">The sequence shown here is derived from an EMBL/GenBank/DDBJ whole genome shotgun (WGS) entry which is preliminary data.</text>
</comment>
<dbReference type="Gene3D" id="3.40.47.10">
    <property type="match status" value="1"/>
</dbReference>
<sequence>MTTHYTGLETAVIGMAGRFPGAPTLADFWHNLQNGVESVSFFSEEELLDAGIEAATVRQPNYVKARAILENADVFDAGFFGLSPRDAEILDPQQRVFLETAWAALETAGYDPQRFGGAIGVYGGATLSSYLFNLYSNPHLMQTVGQFPLVLGNGREFLTTRASYLMNLQGPSVNVQTACSTALVAVHLANQALLSGECDLALAGGVSIRMPLKGGYVYQEGGISSPDGHCRAFDASAKGTVGGSGAGMLVLKRLEDALADRDTIHGVIKGSAINNDGSAKMSYTAPRIEGQATVIRMAQQVAEVEPESIQYIEAHGTGTILGDPIEVAALTQAFQTAQRGYCALGSVKTNIGHLDAAAGVAGLIKTLLSLQQRQIPPSLHFESANPQIDFKHSPFYVNDRLQPWPEQTDSPRRAGVSSFGMGGTNAHVIVEEAPPVAATSASRPWQLLLWSAKTETALDAATQNLGTALEEADLADAAYTLQVGRQNFAQRRMLVCCDRTDALTALNGATSQRLKSNTAPDTVPQVVFLLPGQGAQHVGMGQQLYETEPSFRQVIDRGAELLQSHLNLDLRQILYPDDGQMSQATELIRRTDIAQPALFLVEYALAQLWQAWGVIPKAFIGHSLGEYVAACLAGVADLDTMLPLVALRGRLMAQQPEGAMLSVAQPARQTQLPEDLVLAADNAPELCVVAGPIPAIALYQQQLEAQDIPCRLLKTSHAFHSPLMAGVLEPFRQQLRQLALHPPKKLWVSNLTGTWITPEQAPDPDYWVQHLRQPVQFRAGLEALNNDRSLLLEVGPGQTLTTLARQHGLKTPAIIPSLRHPRDSQPDLACLLSAVGQLWLANVFINWQGFYAHEQRRRVPLPTYPFERQRYWVEARPLTPQPVLQKKPDLADWFYLPEWQRSHLSPAVKATPSEAAWLLFVDDTARSQEIAQRLSVVHAAVTVHPGDSFSRLDQHTFTVNPHRPEDYRALLNALGDHRPTEILHGWSLAAATDFDEIQAQGCQSLLYLTQALAQCGWHHALRLTVLAANILNVTGTEPLSPAHATILGPCTVIPQEYRQITSRLVDWPVDADSPTDALLAELAAESEPVEPTVAYRHGLRWVQRFAPMPLPEAEPALLRQRGVYFITGGLGNVGLTLAASLAPWQAKVALLSRRSLPEREQWSAYLENAPTDPICEKIRQIQAMEAAGVEVLILAADVADAAQLGGAIAKTEAQFGPINGVIHAAGAVGEQAFRMIAETGSAELEQQFQAKVIGLQNLAAALEGKSLDFGLLCSSLASVLGGLGFAAYSAANYFMDAFAQQRSQASFPWMSINWDGWRFQPDEHPELGQTMADFALTPAEGSAVWQRLFAYATVPQMIVSTGDLTARQQQWQPAPTTSTDQANRPQYDRPALADDYQAATTPLEQQVVEIWESFLGIRPIGIDDSFFELGGHSLLATQIMVHLRQQFQVDIPLRCLFDQPTVVGLARAIVEYQSENQPVVDAIAPLPRFETSEIQQLLDQLDQLPESKVDELLHQFSQLPNLT</sequence>
<dbReference type="GO" id="GO:0031177">
    <property type="term" value="F:phosphopantetheine binding"/>
    <property type="evidence" value="ECO:0007669"/>
    <property type="project" value="InterPro"/>
</dbReference>
<comment type="function">
    <text evidence="15">Part of the PpsABCDE complex involved in the biosynthesis of the lipid core common to phthiocerols and phenolphthiocerols by successive additions of malonyl-CoA or methylmalonyl-CoA extender units. PpsA can accept as substrate the activated forms of either icosanoyl (C20), docosanoyl (C22) or lignoceroyl (C24) groups from FadD26, or a (4-hydroxyphenyl)-C17 or (4-hydroxyphenyl)-C19 fatty acyl from FadD29. PpsA initiates the biosynthesis and extends its substrate using a malonyl-CoA extender unit. The PpsB and PpsC proteins add the second and third malonyl-CoA extender units. PpsD adds an (R)-methylmalonyl unit and PpsE adds a second (R)-methylmalonyl unit. The incorporation of the methylmalonyl units results in formation of two branched methyl groups in the elongated product.</text>
</comment>
<keyword evidence="3" id="KW-0596">Phosphopantetheine</keyword>
<dbReference type="SUPFAM" id="SSF55048">
    <property type="entry name" value="Probable ACP-binding domain of malonyl-CoA ACP transacylase"/>
    <property type="match status" value="1"/>
</dbReference>
<evidence type="ECO:0000256" key="2">
    <source>
        <dbReference type="ARBA" id="ARBA00001957"/>
    </source>
</evidence>
<feature type="domain" description="Ketosynthase family 3 (KS3)" evidence="22">
    <location>
        <begin position="7"/>
        <end position="432"/>
    </location>
</feature>
<dbReference type="PROSITE" id="PS52004">
    <property type="entry name" value="KS3_2"/>
    <property type="match status" value="1"/>
</dbReference>
<dbReference type="GO" id="GO:0034081">
    <property type="term" value="C:polyketide synthase complex"/>
    <property type="evidence" value="ECO:0007669"/>
    <property type="project" value="UniProtKB-ARBA"/>
</dbReference>
<dbReference type="InterPro" id="IPR009081">
    <property type="entry name" value="PP-bd_ACP"/>
</dbReference>
<keyword evidence="9" id="KW-0443">Lipid metabolism</keyword>
<dbReference type="Pfam" id="PF00109">
    <property type="entry name" value="ketoacyl-synt"/>
    <property type="match status" value="1"/>
</dbReference>
<evidence type="ECO:0000256" key="6">
    <source>
        <dbReference type="ARBA" id="ARBA00022832"/>
    </source>
</evidence>
<evidence type="ECO:0000256" key="7">
    <source>
        <dbReference type="ARBA" id="ARBA00022857"/>
    </source>
</evidence>
<dbReference type="Pfam" id="PF21394">
    <property type="entry name" value="Beta-ketacyl_N"/>
    <property type="match status" value="1"/>
</dbReference>
<comment type="catalytic activity">
    <reaction evidence="13">
        <text>docosanoyl-[(phenol)carboxyphthiodiolenone synthase] + 2 (S)-methylmalonyl-CoA + 3 malonyl-CoA + 5 NADPH + 10 H(+) = C34-carboxyphthiodiolenone-[(phenol)carboxyphthiodiolenone synthase] + 5 CO2 + 5 NADP(+) + 5 CoA + 2 H2O</text>
        <dbReference type="Rhea" id="RHEA:57752"/>
        <dbReference type="Rhea" id="RHEA-COMP:14987"/>
        <dbReference type="Rhea" id="RHEA-COMP:14988"/>
        <dbReference type="ChEBI" id="CHEBI:15377"/>
        <dbReference type="ChEBI" id="CHEBI:15378"/>
        <dbReference type="ChEBI" id="CHEBI:16526"/>
        <dbReference type="ChEBI" id="CHEBI:57287"/>
        <dbReference type="ChEBI" id="CHEBI:57327"/>
        <dbReference type="ChEBI" id="CHEBI:57384"/>
        <dbReference type="ChEBI" id="CHEBI:57783"/>
        <dbReference type="ChEBI" id="CHEBI:58349"/>
        <dbReference type="ChEBI" id="CHEBI:142237"/>
        <dbReference type="ChEBI" id="CHEBI:142238"/>
        <dbReference type="EC" id="2.3.1.292"/>
    </reaction>
</comment>
<dbReference type="SUPFAM" id="SSF51735">
    <property type="entry name" value="NAD(P)-binding Rossmann-fold domains"/>
    <property type="match status" value="2"/>
</dbReference>
<dbReference type="SMART" id="SM00822">
    <property type="entry name" value="PKS_KR"/>
    <property type="match status" value="1"/>
</dbReference>
<dbReference type="InterPro" id="IPR050091">
    <property type="entry name" value="PKS_NRPS_Biosynth_Enz"/>
</dbReference>
<evidence type="ECO:0000256" key="3">
    <source>
        <dbReference type="ARBA" id="ARBA00022450"/>
    </source>
</evidence>
<dbReference type="FunFam" id="3.40.47.10:FF:000042">
    <property type="entry name" value="Polyketide synthase Pks13"/>
    <property type="match status" value="1"/>
</dbReference>
<evidence type="ECO:0000256" key="10">
    <source>
        <dbReference type="ARBA" id="ARBA00023268"/>
    </source>
</evidence>
<keyword evidence="4" id="KW-0597">Phosphoprotein</keyword>
<dbReference type="InterPro" id="IPR020806">
    <property type="entry name" value="PKS_PP-bd"/>
</dbReference>
<dbReference type="InterPro" id="IPR018201">
    <property type="entry name" value="Ketoacyl_synth_AS"/>
</dbReference>
<proteinExistence type="predicted"/>
<dbReference type="Proteomes" id="UP000615026">
    <property type="component" value="Unassembled WGS sequence"/>
</dbReference>
<dbReference type="GO" id="GO:0006633">
    <property type="term" value="P:fatty acid biosynthetic process"/>
    <property type="evidence" value="ECO:0007669"/>
    <property type="project" value="InterPro"/>
</dbReference>
<evidence type="ECO:0000256" key="16">
    <source>
        <dbReference type="ARBA" id="ARBA00066974"/>
    </source>
</evidence>
<dbReference type="InterPro" id="IPR013968">
    <property type="entry name" value="PKS_KR"/>
</dbReference>
<keyword evidence="24" id="KW-1185">Reference proteome</keyword>
<evidence type="ECO:0000256" key="8">
    <source>
        <dbReference type="ARBA" id="ARBA00023002"/>
    </source>
</evidence>
<gene>
    <name evidence="23" type="ORF">IQ260_22990</name>
</gene>
<dbReference type="InterPro" id="IPR036291">
    <property type="entry name" value="NAD(P)-bd_dom_sf"/>
</dbReference>
<dbReference type="InterPro" id="IPR049490">
    <property type="entry name" value="C883_1060-like_KR_N"/>
</dbReference>
<dbReference type="FunFam" id="1.10.1200.10:FF:000005">
    <property type="entry name" value="Nonribosomal peptide synthetase 1"/>
    <property type="match status" value="1"/>
</dbReference>
<keyword evidence="5" id="KW-0808">Transferase</keyword>
<evidence type="ECO:0000313" key="24">
    <source>
        <dbReference type="Proteomes" id="UP000615026"/>
    </source>
</evidence>
<dbReference type="CDD" id="cd08953">
    <property type="entry name" value="KR_2_SDR_x"/>
    <property type="match status" value="1"/>
</dbReference>
<evidence type="ECO:0000256" key="13">
    <source>
        <dbReference type="ARBA" id="ARBA00052119"/>
    </source>
</evidence>
<dbReference type="Gene3D" id="3.40.366.10">
    <property type="entry name" value="Malonyl-Coenzyme A Acyl Carrier Protein, domain 2"/>
    <property type="match status" value="1"/>
</dbReference>
<dbReference type="SMART" id="SM00827">
    <property type="entry name" value="PKS_AT"/>
    <property type="match status" value="1"/>
</dbReference>